<comment type="caution">
    <text evidence="2">The sequence shown here is derived from an EMBL/GenBank/DDBJ whole genome shotgun (WGS) entry which is preliminary data.</text>
</comment>
<dbReference type="EMBL" id="JAUOZS010000001">
    <property type="protein sequence ID" value="MDT8903063.1"/>
    <property type="molecule type" value="Genomic_DNA"/>
</dbReference>
<sequence length="301" mass="33001">MTIVAKKKGLAGLRLYVIFMLTVCLAGLCAVACADGGNRPATTAEKDYYARVMNTAARALPAGPPGWSLVEKTKIEELKWVSPSVDQGYYLGADYHIAWKDAAREKEAQDAAARKLGDNSQKPNPEQDKLLKALERISAELGKAVERGDEAGVRQLSEELDKVSQRMEAINNARAQQEDEISIQNRPHDTTLAIDVWVNTHISLPATAAAADPPVAGAWALRTEGEFFREQGWQEGCTYVFLGSFWEDGVSQYIGQTPDLKLGLPPTRIQSVVVIVRADPARVQTVLRQIDWTALKSLLAN</sequence>
<gene>
    <name evidence="2" type="ORF">Q4T40_17650</name>
</gene>
<organism evidence="2 3">
    <name type="scientific">Anaeroselena agilis</name>
    <dbReference type="NCBI Taxonomy" id="3063788"/>
    <lineage>
        <taxon>Bacteria</taxon>
        <taxon>Bacillati</taxon>
        <taxon>Bacillota</taxon>
        <taxon>Negativicutes</taxon>
        <taxon>Acetonemataceae</taxon>
        <taxon>Anaeroselena</taxon>
    </lineage>
</organism>
<keyword evidence="3" id="KW-1185">Reference proteome</keyword>
<feature type="coiled-coil region" evidence="1">
    <location>
        <begin position="153"/>
        <end position="180"/>
    </location>
</feature>
<protein>
    <submittedName>
        <fullName evidence="2">Uncharacterized protein</fullName>
    </submittedName>
</protein>
<keyword evidence="1" id="KW-0175">Coiled coil</keyword>
<evidence type="ECO:0000313" key="2">
    <source>
        <dbReference type="EMBL" id="MDT8903063.1"/>
    </source>
</evidence>
<evidence type="ECO:0000313" key="3">
    <source>
        <dbReference type="Proteomes" id="UP001254848"/>
    </source>
</evidence>
<accession>A0ABU3P3G7</accession>
<evidence type="ECO:0000256" key="1">
    <source>
        <dbReference type="SAM" id="Coils"/>
    </source>
</evidence>
<dbReference type="RefSeq" id="WP_413781525.1">
    <property type="nucleotide sequence ID" value="NZ_JAUOZS010000001.1"/>
</dbReference>
<proteinExistence type="predicted"/>
<name>A0ABU3P3G7_9FIRM</name>
<dbReference type="Proteomes" id="UP001254848">
    <property type="component" value="Unassembled WGS sequence"/>
</dbReference>
<reference evidence="2 3" key="1">
    <citation type="submission" date="2023-07" db="EMBL/GenBank/DDBJ databases">
        <title>The novel representative of Negativicutes class, Anaeroselena agilis gen. nov. sp. nov.</title>
        <authorList>
            <person name="Prokofeva M.I."/>
            <person name="Elcheninov A.G."/>
            <person name="Klyukina A."/>
            <person name="Kublanov I.V."/>
            <person name="Frolov E.N."/>
            <person name="Podosokorskaya O.A."/>
        </authorList>
    </citation>
    <scope>NUCLEOTIDE SEQUENCE [LARGE SCALE GENOMIC DNA]</scope>
    <source>
        <strain evidence="2 3">4137-cl</strain>
    </source>
</reference>